<gene>
    <name evidence="2" type="ORF">GYMLUDRAFT_979431</name>
</gene>
<dbReference type="Proteomes" id="UP000053593">
    <property type="component" value="Unassembled WGS sequence"/>
</dbReference>
<accession>A0A0D0C2R1</accession>
<dbReference type="AlphaFoldDB" id="A0A0D0C2R1"/>
<feature type="transmembrane region" description="Helical" evidence="1">
    <location>
        <begin position="108"/>
        <end position="136"/>
    </location>
</feature>
<protein>
    <submittedName>
        <fullName evidence="2">Uncharacterized protein</fullName>
    </submittedName>
</protein>
<dbReference type="HOGENOM" id="CLU_035509_14_2_1"/>
<keyword evidence="3" id="KW-1185">Reference proteome</keyword>
<feature type="transmembrane region" description="Helical" evidence="1">
    <location>
        <begin position="62"/>
        <end position="88"/>
    </location>
</feature>
<evidence type="ECO:0000313" key="2">
    <source>
        <dbReference type="EMBL" id="KIK52137.1"/>
    </source>
</evidence>
<feature type="transmembrane region" description="Helical" evidence="1">
    <location>
        <begin position="157"/>
        <end position="178"/>
    </location>
</feature>
<dbReference type="EMBL" id="KN834848">
    <property type="protein sequence ID" value="KIK52137.1"/>
    <property type="molecule type" value="Genomic_DNA"/>
</dbReference>
<feature type="transmembrane region" description="Helical" evidence="1">
    <location>
        <begin position="29"/>
        <end position="50"/>
    </location>
</feature>
<keyword evidence="1" id="KW-1133">Transmembrane helix</keyword>
<keyword evidence="1" id="KW-0812">Transmembrane</keyword>
<proteinExistence type="predicted"/>
<evidence type="ECO:0000313" key="3">
    <source>
        <dbReference type="Proteomes" id="UP000053593"/>
    </source>
</evidence>
<evidence type="ECO:0000256" key="1">
    <source>
        <dbReference type="SAM" id="Phobius"/>
    </source>
</evidence>
<dbReference type="OrthoDB" id="3349377at2759"/>
<organism evidence="2 3">
    <name type="scientific">Collybiopsis luxurians FD-317 M1</name>
    <dbReference type="NCBI Taxonomy" id="944289"/>
    <lineage>
        <taxon>Eukaryota</taxon>
        <taxon>Fungi</taxon>
        <taxon>Dikarya</taxon>
        <taxon>Basidiomycota</taxon>
        <taxon>Agaricomycotina</taxon>
        <taxon>Agaricomycetes</taxon>
        <taxon>Agaricomycetidae</taxon>
        <taxon>Agaricales</taxon>
        <taxon>Marasmiineae</taxon>
        <taxon>Omphalotaceae</taxon>
        <taxon>Collybiopsis</taxon>
        <taxon>Collybiopsis luxurians</taxon>
    </lineage>
</organism>
<name>A0A0D0C2R1_9AGAR</name>
<reference evidence="2 3" key="1">
    <citation type="submission" date="2014-04" db="EMBL/GenBank/DDBJ databases">
        <title>Evolutionary Origins and Diversification of the Mycorrhizal Mutualists.</title>
        <authorList>
            <consortium name="DOE Joint Genome Institute"/>
            <consortium name="Mycorrhizal Genomics Consortium"/>
            <person name="Kohler A."/>
            <person name="Kuo A."/>
            <person name="Nagy L.G."/>
            <person name="Floudas D."/>
            <person name="Copeland A."/>
            <person name="Barry K.W."/>
            <person name="Cichocki N."/>
            <person name="Veneault-Fourrey C."/>
            <person name="LaButti K."/>
            <person name="Lindquist E.A."/>
            <person name="Lipzen A."/>
            <person name="Lundell T."/>
            <person name="Morin E."/>
            <person name="Murat C."/>
            <person name="Riley R."/>
            <person name="Ohm R."/>
            <person name="Sun H."/>
            <person name="Tunlid A."/>
            <person name="Henrissat B."/>
            <person name="Grigoriev I.V."/>
            <person name="Hibbett D.S."/>
            <person name="Martin F."/>
        </authorList>
    </citation>
    <scope>NUCLEOTIDE SEQUENCE [LARGE SCALE GENOMIC DNA]</scope>
    <source>
        <strain evidence="2 3">FD-317 M1</strain>
    </source>
</reference>
<feature type="non-terminal residue" evidence="2">
    <location>
        <position position="1"/>
    </location>
</feature>
<sequence>NRYYSLSAVLVNNYFLLSPNLSDKVSLRFYYWQGYSGVIACMIAESILQMRLYALYSLNRKILYLMVGSFILSSATSITVVNFVLANIKTASHLIPGFPFCFPIDIPRYFYALWIPMLAFETVLFVLAAFQGYLAYRRNGSAFRSAERLVKILIRDSIIYYGVVLLTYLACLLVMVINVNYFEVPIPFSLALSCAFGNRTILNVREAHRDVHENKLVASGPRRPTIDTPVGRALGPNSLQAFTFEENTGSSNRSTGDIFEMEAVTSSKVLDSY</sequence>
<keyword evidence="1" id="KW-0472">Membrane</keyword>